<feature type="chain" id="PRO_5011750007" evidence="1">
    <location>
        <begin position="22"/>
        <end position="597"/>
    </location>
</feature>
<gene>
    <name evidence="2" type="ORF">SAMN05421747_11811</name>
</gene>
<dbReference type="Gene3D" id="3.20.20.80">
    <property type="entry name" value="Glycosidases"/>
    <property type="match status" value="1"/>
</dbReference>
<dbReference type="RefSeq" id="WP_090974646.1">
    <property type="nucleotide sequence ID" value="NZ_FOLL01000018.1"/>
</dbReference>
<evidence type="ECO:0000313" key="2">
    <source>
        <dbReference type="EMBL" id="SFC66481.1"/>
    </source>
</evidence>
<proteinExistence type="predicted"/>
<dbReference type="AlphaFoldDB" id="A0A1I1L0G6"/>
<reference evidence="3" key="1">
    <citation type="submission" date="2016-10" db="EMBL/GenBank/DDBJ databases">
        <authorList>
            <person name="Varghese N."/>
            <person name="Submissions S."/>
        </authorList>
    </citation>
    <scope>NUCLEOTIDE SEQUENCE [LARGE SCALE GENOMIC DNA]</scope>
    <source>
        <strain evidence="3">DSM 22900</strain>
    </source>
</reference>
<dbReference type="Proteomes" id="UP000199577">
    <property type="component" value="Unassembled WGS sequence"/>
</dbReference>
<feature type="signal peptide" evidence="1">
    <location>
        <begin position="1"/>
        <end position="21"/>
    </location>
</feature>
<protein>
    <submittedName>
        <fullName evidence="2">Uncharacterized protein</fullName>
    </submittedName>
</protein>
<keyword evidence="3" id="KW-1185">Reference proteome</keyword>
<dbReference type="STRING" id="623281.SAMN05421747_11811"/>
<organism evidence="2 3">
    <name type="scientific">Parapedobacter composti</name>
    <dbReference type="NCBI Taxonomy" id="623281"/>
    <lineage>
        <taxon>Bacteria</taxon>
        <taxon>Pseudomonadati</taxon>
        <taxon>Bacteroidota</taxon>
        <taxon>Sphingobacteriia</taxon>
        <taxon>Sphingobacteriales</taxon>
        <taxon>Sphingobacteriaceae</taxon>
        <taxon>Parapedobacter</taxon>
    </lineage>
</organism>
<keyword evidence="1" id="KW-0732">Signal</keyword>
<accession>A0A1I1L0G6</accession>
<dbReference type="EMBL" id="FOLL01000018">
    <property type="protein sequence ID" value="SFC66481.1"/>
    <property type="molecule type" value="Genomic_DNA"/>
</dbReference>
<name>A0A1I1L0G6_9SPHI</name>
<evidence type="ECO:0000256" key="1">
    <source>
        <dbReference type="SAM" id="SignalP"/>
    </source>
</evidence>
<evidence type="ECO:0000313" key="3">
    <source>
        <dbReference type="Proteomes" id="UP000199577"/>
    </source>
</evidence>
<sequence>MKKIYTHIGIWLSLMLHGSLACGTPQGKEPSDEVVAHITAVDALERQISTDSKRKEGDRYVGLFYFTWLGQHRGGQQGIFDISVLSKTNRSALFNRSGTPESPLGQYHFWGEPLYGYYDSSDPWVITRHIELLTMAGIDYVLLDATNSFYYPEVVTKLLDRLLEFKAQGWPVPAVGFYTNSHSGSTVKRIFEHFYRDGRYADAWFKPCGKPLIIGITPHNKGASDQTVGGSFTDFVSEELADLFDVRESQWPTGHYHAQAFPWISWDYPQRIHQGVVSVSVAQHSPVNIVFSDTVHTRGRGYDAIRKRNMLSGIPSGLNFQQQWETVFSRERQIENVFVTGWNEWIAIKSADAEKVFFVDSYNEEFSRDIEMMKEGYGDNYYLQLIANVKRFKYAAGDRRRSVLKTIDILDVDETQWEGVTAHFRDFEGDALPRNYPDFSGTGVYRDTSNRNDITDIKVANDDRNVYVYIRTKAPISTYNGTDMNWMNVFIGTDDGSGEDFGGFNYVINRFPKADHTTSVERSKGGYDWTRSGVAQYRVSGAVMQLSIPRSSLGLTAERTAFRIKVADNVTKQEDIMDYYVSGDSAPIGRLAYAYTN</sequence>
<dbReference type="OrthoDB" id="9813735at2"/>
<dbReference type="PROSITE" id="PS51257">
    <property type="entry name" value="PROKAR_LIPOPROTEIN"/>
    <property type="match status" value="1"/>
</dbReference>